<keyword evidence="4" id="KW-0408">Iron</keyword>
<dbReference type="GO" id="GO:0051537">
    <property type="term" value="F:2 iron, 2 sulfur cluster binding"/>
    <property type="evidence" value="ECO:0007669"/>
    <property type="project" value="UniProtKB-KW"/>
</dbReference>
<dbReference type="PANTHER" id="PTHR43756:SF6">
    <property type="entry name" value="CLUSTER-BINDING PROTEIN, PUTATIVE (AFU_ORTHOLOGUE AFUA_6G03920)-RELATED"/>
    <property type="match status" value="1"/>
</dbReference>
<accession>A0A6A6DUT1</accession>
<evidence type="ECO:0000313" key="8">
    <source>
        <dbReference type="Proteomes" id="UP000800200"/>
    </source>
</evidence>
<keyword evidence="8" id="KW-1185">Reference proteome</keyword>
<dbReference type="SUPFAM" id="SSF50022">
    <property type="entry name" value="ISP domain"/>
    <property type="match status" value="1"/>
</dbReference>
<dbReference type="GO" id="GO:0046872">
    <property type="term" value="F:metal ion binding"/>
    <property type="evidence" value="ECO:0007669"/>
    <property type="project" value="UniProtKB-KW"/>
</dbReference>
<name>A0A6A6DUT1_9PEZI</name>
<dbReference type="GO" id="GO:0016491">
    <property type="term" value="F:oxidoreductase activity"/>
    <property type="evidence" value="ECO:0007669"/>
    <property type="project" value="UniProtKB-KW"/>
</dbReference>
<dbReference type="Pfam" id="PF00355">
    <property type="entry name" value="Rieske"/>
    <property type="match status" value="1"/>
</dbReference>
<evidence type="ECO:0000313" key="7">
    <source>
        <dbReference type="EMBL" id="KAF2183334.1"/>
    </source>
</evidence>
<organism evidence="7 8">
    <name type="scientific">Zopfia rhizophila CBS 207.26</name>
    <dbReference type="NCBI Taxonomy" id="1314779"/>
    <lineage>
        <taxon>Eukaryota</taxon>
        <taxon>Fungi</taxon>
        <taxon>Dikarya</taxon>
        <taxon>Ascomycota</taxon>
        <taxon>Pezizomycotina</taxon>
        <taxon>Dothideomycetes</taxon>
        <taxon>Dothideomycetes incertae sedis</taxon>
        <taxon>Zopfiaceae</taxon>
        <taxon>Zopfia</taxon>
    </lineage>
</organism>
<dbReference type="PROSITE" id="PS51296">
    <property type="entry name" value="RIESKE"/>
    <property type="match status" value="1"/>
</dbReference>
<reference evidence="7" key="1">
    <citation type="journal article" date="2020" name="Stud. Mycol.">
        <title>101 Dothideomycetes genomes: a test case for predicting lifestyles and emergence of pathogens.</title>
        <authorList>
            <person name="Haridas S."/>
            <person name="Albert R."/>
            <person name="Binder M."/>
            <person name="Bloem J."/>
            <person name="Labutti K."/>
            <person name="Salamov A."/>
            <person name="Andreopoulos B."/>
            <person name="Baker S."/>
            <person name="Barry K."/>
            <person name="Bills G."/>
            <person name="Bluhm B."/>
            <person name="Cannon C."/>
            <person name="Castanera R."/>
            <person name="Culley D."/>
            <person name="Daum C."/>
            <person name="Ezra D."/>
            <person name="Gonzalez J."/>
            <person name="Henrissat B."/>
            <person name="Kuo A."/>
            <person name="Liang C."/>
            <person name="Lipzen A."/>
            <person name="Lutzoni F."/>
            <person name="Magnuson J."/>
            <person name="Mondo S."/>
            <person name="Nolan M."/>
            <person name="Ohm R."/>
            <person name="Pangilinan J."/>
            <person name="Park H.-J."/>
            <person name="Ramirez L."/>
            <person name="Alfaro M."/>
            <person name="Sun H."/>
            <person name="Tritt A."/>
            <person name="Yoshinaga Y."/>
            <person name="Zwiers L.-H."/>
            <person name="Turgeon B."/>
            <person name="Goodwin S."/>
            <person name="Spatafora J."/>
            <person name="Crous P."/>
            <person name="Grigoriev I."/>
        </authorList>
    </citation>
    <scope>NUCLEOTIDE SEQUENCE</scope>
    <source>
        <strain evidence="7">CBS 207.26</strain>
    </source>
</reference>
<dbReference type="Proteomes" id="UP000800200">
    <property type="component" value="Unassembled WGS sequence"/>
</dbReference>
<dbReference type="InterPro" id="IPR001663">
    <property type="entry name" value="Rng_hydr_dOase-A"/>
</dbReference>
<dbReference type="InterPro" id="IPR036922">
    <property type="entry name" value="Rieske_2Fe-2S_sf"/>
</dbReference>
<feature type="domain" description="Rieske" evidence="6">
    <location>
        <begin position="60"/>
        <end position="136"/>
    </location>
</feature>
<proteinExistence type="predicted"/>
<keyword evidence="3" id="KW-0560">Oxidoreductase</keyword>
<keyword evidence="5" id="KW-0411">Iron-sulfur</keyword>
<dbReference type="InterPro" id="IPR017941">
    <property type="entry name" value="Rieske_2Fe-2S"/>
</dbReference>
<dbReference type="AlphaFoldDB" id="A0A6A6DUT1"/>
<protein>
    <submittedName>
        <fullName evidence="7">ISP domain-containing protein</fullName>
    </submittedName>
</protein>
<dbReference type="PRINTS" id="PR00090">
    <property type="entry name" value="RNGDIOXGNASE"/>
</dbReference>
<dbReference type="PANTHER" id="PTHR43756">
    <property type="entry name" value="CHOLINE MONOOXYGENASE, CHLOROPLASTIC"/>
    <property type="match status" value="1"/>
</dbReference>
<evidence type="ECO:0000256" key="2">
    <source>
        <dbReference type="ARBA" id="ARBA00022723"/>
    </source>
</evidence>
<evidence type="ECO:0000256" key="1">
    <source>
        <dbReference type="ARBA" id="ARBA00022714"/>
    </source>
</evidence>
<evidence type="ECO:0000259" key="6">
    <source>
        <dbReference type="PROSITE" id="PS51296"/>
    </source>
</evidence>
<evidence type="ECO:0000256" key="3">
    <source>
        <dbReference type="ARBA" id="ARBA00023002"/>
    </source>
</evidence>
<evidence type="ECO:0000256" key="5">
    <source>
        <dbReference type="ARBA" id="ARBA00023014"/>
    </source>
</evidence>
<dbReference type="CDD" id="cd03469">
    <property type="entry name" value="Rieske_RO_Alpha_N"/>
    <property type="match status" value="1"/>
</dbReference>
<sequence length="389" mass="43311">MAPFVETPALSLLSNPRVEVSNEPDLLDGWWNSENIFSLERRAIFSKAWICISHRSRFTKPGDYISLELAGFPIVIILGKDRIARAFHNVCRHRAYTITKKPAGSSLVLGCRYHGWSYDTRGNLVKAPQFDGIAGFDKSQNGLFKIRTCTDRGGFIHINLDASCITPAQDSPGCEELVGFAAEHDISAQSTFITGWELNGEFNWKVVESGDRTEIGTPTNIATDSLSLLDYMVRLFRRPTMNLASTSIPPTTTLLSFPNSPLWATLTTLPNSATQCTVKCDIFSTANPDSSLNANVLDALEALFTSYIHSIEQKYAEMKNKRVSEEPEILPILKAHLKLERAAGREILVARREEGRSEGYCRAEKVCKELDRMARIGKCDAGESRGLDW</sequence>
<keyword evidence="2" id="KW-0479">Metal-binding</keyword>
<gene>
    <name evidence="7" type="ORF">K469DRAFT_690097</name>
</gene>
<dbReference type="Gene3D" id="2.102.10.10">
    <property type="entry name" value="Rieske [2Fe-2S] iron-sulphur domain"/>
    <property type="match status" value="1"/>
</dbReference>
<dbReference type="EMBL" id="ML994643">
    <property type="protein sequence ID" value="KAF2183334.1"/>
    <property type="molecule type" value="Genomic_DNA"/>
</dbReference>
<keyword evidence="1" id="KW-0001">2Fe-2S</keyword>
<dbReference type="OrthoDB" id="426882at2759"/>
<evidence type="ECO:0000256" key="4">
    <source>
        <dbReference type="ARBA" id="ARBA00023004"/>
    </source>
</evidence>